<proteinExistence type="predicted"/>
<gene>
    <name evidence="2" type="ORF">Tci_695273</name>
</gene>
<dbReference type="AlphaFoldDB" id="A0A699L7V7"/>
<evidence type="ECO:0000313" key="2">
    <source>
        <dbReference type="EMBL" id="GFB23302.1"/>
    </source>
</evidence>
<accession>A0A699L7V7</accession>
<dbReference type="EMBL" id="BKCJ010581388">
    <property type="protein sequence ID" value="GFB23302.1"/>
    <property type="molecule type" value="Genomic_DNA"/>
</dbReference>
<evidence type="ECO:0000256" key="1">
    <source>
        <dbReference type="SAM" id="MobiDB-lite"/>
    </source>
</evidence>
<name>A0A699L7V7_TANCI</name>
<protein>
    <submittedName>
        <fullName evidence="2">Uncharacterized protein</fullName>
    </submittedName>
</protein>
<organism evidence="2">
    <name type="scientific">Tanacetum cinerariifolium</name>
    <name type="common">Dalmatian daisy</name>
    <name type="synonym">Chrysanthemum cinerariifolium</name>
    <dbReference type="NCBI Taxonomy" id="118510"/>
    <lineage>
        <taxon>Eukaryota</taxon>
        <taxon>Viridiplantae</taxon>
        <taxon>Streptophyta</taxon>
        <taxon>Embryophyta</taxon>
        <taxon>Tracheophyta</taxon>
        <taxon>Spermatophyta</taxon>
        <taxon>Magnoliopsida</taxon>
        <taxon>eudicotyledons</taxon>
        <taxon>Gunneridae</taxon>
        <taxon>Pentapetalae</taxon>
        <taxon>asterids</taxon>
        <taxon>campanulids</taxon>
        <taxon>Asterales</taxon>
        <taxon>Asteraceae</taxon>
        <taxon>Asteroideae</taxon>
        <taxon>Anthemideae</taxon>
        <taxon>Anthemidinae</taxon>
        <taxon>Tanacetum</taxon>
    </lineage>
</organism>
<reference evidence="2" key="1">
    <citation type="journal article" date="2019" name="Sci. Rep.">
        <title>Draft genome of Tanacetum cinerariifolium, the natural source of mosquito coil.</title>
        <authorList>
            <person name="Yamashiro T."/>
            <person name="Shiraishi A."/>
            <person name="Satake H."/>
            <person name="Nakayama K."/>
        </authorList>
    </citation>
    <scope>NUCLEOTIDE SEQUENCE</scope>
</reference>
<feature type="non-terminal residue" evidence="2">
    <location>
        <position position="176"/>
    </location>
</feature>
<comment type="caution">
    <text evidence="2">The sequence shown here is derived from an EMBL/GenBank/DDBJ whole genome shotgun (WGS) entry which is preliminary data.</text>
</comment>
<feature type="region of interest" description="Disordered" evidence="1">
    <location>
        <begin position="73"/>
        <end position="117"/>
    </location>
</feature>
<sequence length="176" mass="18948">MPSESNDPPDPLLDELYSLTKMTSAEEIRDASLNATKVKVMKGLHQKPYRGSKIKVSTLGSVSAGAGSLLKRLRSSKVSGKARDRNETSPVDNRGGKRAENSHVDDSINKVPSDLESGSLDSHLKFSFGSSVENKEDCALSKAYEPNDFVNGNDGSFICVSCDKSPLLDDQCKPVA</sequence>
<feature type="compositionally biased region" description="Basic and acidic residues" evidence="1">
    <location>
        <begin position="94"/>
        <end position="108"/>
    </location>
</feature>